<feature type="transmembrane region" description="Helical" evidence="9">
    <location>
        <begin position="34"/>
        <end position="53"/>
    </location>
</feature>
<feature type="transmembrane region" description="Helical" evidence="9">
    <location>
        <begin position="59"/>
        <end position="77"/>
    </location>
</feature>
<dbReference type="InterPro" id="IPR035906">
    <property type="entry name" value="MetI-like_sf"/>
</dbReference>
<feature type="transmembrane region" description="Helical" evidence="9">
    <location>
        <begin position="186"/>
        <end position="209"/>
    </location>
</feature>
<dbReference type="PROSITE" id="PS50928">
    <property type="entry name" value="ABC_TM1"/>
    <property type="match status" value="1"/>
</dbReference>
<keyword evidence="5" id="KW-0592">Phosphate transport</keyword>
<comment type="subcellular location">
    <subcellularLocation>
        <location evidence="1">Cell membrane</location>
        <topology evidence="1">Multi-pass membrane protein</topology>
    </subcellularLocation>
</comment>
<evidence type="ECO:0000256" key="7">
    <source>
        <dbReference type="ARBA" id="ARBA00022989"/>
    </source>
</evidence>
<dbReference type="GO" id="GO:0005315">
    <property type="term" value="F:phosphate transmembrane transporter activity"/>
    <property type="evidence" value="ECO:0007669"/>
    <property type="project" value="InterPro"/>
</dbReference>
<dbReference type="Gene3D" id="1.10.3720.10">
    <property type="entry name" value="MetI-like"/>
    <property type="match status" value="1"/>
</dbReference>
<name>A0A6J7D4A1_9ZZZZ</name>
<gene>
    <name evidence="11" type="ORF">UFOPK3425_00323</name>
</gene>
<feature type="domain" description="ABC transmembrane type-1" evidence="10">
    <location>
        <begin position="148"/>
        <end position="355"/>
    </location>
</feature>
<dbReference type="SUPFAM" id="SSF161098">
    <property type="entry name" value="MetI-like"/>
    <property type="match status" value="1"/>
</dbReference>
<evidence type="ECO:0000256" key="2">
    <source>
        <dbReference type="ARBA" id="ARBA00007069"/>
    </source>
</evidence>
<evidence type="ECO:0000256" key="8">
    <source>
        <dbReference type="ARBA" id="ARBA00023136"/>
    </source>
</evidence>
<reference evidence="11" key="1">
    <citation type="submission" date="2020-05" db="EMBL/GenBank/DDBJ databases">
        <authorList>
            <person name="Chiriac C."/>
            <person name="Salcher M."/>
            <person name="Ghai R."/>
            <person name="Kavagutti S V."/>
        </authorList>
    </citation>
    <scope>NUCLEOTIDE SEQUENCE</scope>
</reference>
<feature type="transmembrane region" description="Helical" evidence="9">
    <location>
        <begin position="265"/>
        <end position="286"/>
    </location>
</feature>
<dbReference type="NCBIfam" id="TIGR00974">
    <property type="entry name" value="3a0107s02c"/>
    <property type="match status" value="1"/>
</dbReference>
<feature type="transmembrane region" description="Helical" evidence="9">
    <location>
        <begin position="144"/>
        <end position="174"/>
    </location>
</feature>
<accession>A0A6J7D4A1</accession>
<evidence type="ECO:0000256" key="5">
    <source>
        <dbReference type="ARBA" id="ARBA00022592"/>
    </source>
</evidence>
<dbReference type="PANTHER" id="PTHR42922">
    <property type="entry name" value="PHOSPHATE TRANSPORT SYSTEM PERMEASE PROTEIN PSTA"/>
    <property type="match status" value="1"/>
</dbReference>
<dbReference type="InterPro" id="IPR000515">
    <property type="entry name" value="MetI-like"/>
</dbReference>
<protein>
    <submittedName>
        <fullName evidence="11">Unannotated protein</fullName>
    </submittedName>
</protein>
<keyword evidence="8 9" id="KW-0472">Membrane</keyword>
<evidence type="ECO:0000256" key="9">
    <source>
        <dbReference type="SAM" id="Phobius"/>
    </source>
</evidence>
<dbReference type="GO" id="GO:0035435">
    <property type="term" value="P:phosphate ion transmembrane transport"/>
    <property type="evidence" value="ECO:0007669"/>
    <property type="project" value="InterPro"/>
</dbReference>
<evidence type="ECO:0000313" key="11">
    <source>
        <dbReference type="EMBL" id="CAB4864530.1"/>
    </source>
</evidence>
<feature type="transmembrane region" description="Helical" evidence="9">
    <location>
        <begin position="333"/>
        <end position="354"/>
    </location>
</feature>
<dbReference type="CDD" id="cd06261">
    <property type="entry name" value="TM_PBP2"/>
    <property type="match status" value="1"/>
</dbReference>
<dbReference type="EMBL" id="CAFBLV010000040">
    <property type="protein sequence ID" value="CAB4864530.1"/>
    <property type="molecule type" value="Genomic_DNA"/>
</dbReference>
<dbReference type="GO" id="GO:0005886">
    <property type="term" value="C:plasma membrane"/>
    <property type="evidence" value="ECO:0007669"/>
    <property type="project" value="UniProtKB-SubCell"/>
</dbReference>
<evidence type="ECO:0000256" key="4">
    <source>
        <dbReference type="ARBA" id="ARBA00022475"/>
    </source>
</evidence>
<evidence type="ECO:0000256" key="3">
    <source>
        <dbReference type="ARBA" id="ARBA00022448"/>
    </source>
</evidence>
<keyword evidence="3" id="KW-0813">Transport</keyword>
<feature type="transmembrane region" description="Helical" evidence="9">
    <location>
        <begin position="89"/>
        <end position="114"/>
    </location>
</feature>
<evidence type="ECO:0000256" key="6">
    <source>
        <dbReference type="ARBA" id="ARBA00022692"/>
    </source>
</evidence>
<keyword evidence="6 9" id="KW-0812">Transmembrane</keyword>
<dbReference type="InterPro" id="IPR005672">
    <property type="entry name" value="Phosphate_PstA"/>
</dbReference>
<feature type="transmembrane region" description="Helical" evidence="9">
    <location>
        <begin position="215"/>
        <end position="233"/>
    </location>
</feature>
<sequence>MSATMVFDAETVEHLSQQRPAAPWGRRTSRFRMIVILAILLPAVVVTLLFFYSTIPGPMIMIAIYLPLQLIAAGLAATAVRGKKAAGDAVIIVCSIGATIFSLVVLVSVLWSLVSKGLPAISPQFIFFSNEYISPSTPLEYGGIGHAIVGTFLIVAIATLLAVPLGVATAVYITEVRGRAVPYVRFFVQAMSGVPSVVAGLFILTVFILTGVLQTSGFAAGLAYAILMLPTVARTAEEVLRLVPDELRTGALALGSTRARVVAQVVLPAAKTGIITATILGIARVVGETAPLLLTALKNDKTVLNPFIDPISALPTYVFENVAQPYPDAVTRAWGAALTLMVIVAVLFTLTRMLSSRSVGKKR</sequence>
<keyword evidence="4" id="KW-1003">Cell membrane</keyword>
<evidence type="ECO:0000256" key="1">
    <source>
        <dbReference type="ARBA" id="ARBA00004651"/>
    </source>
</evidence>
<proteinExistence type="inferred from homology"/>
<evidence type="ECO:0000259" key="10">
    <source>
        <dbReference type="PROSITE" id="PS50928"/>
    </source>
</evidence>
<dbReference type="InterPro" id="IPR051408">
    <property type="entry name" value="Phosphate_transprt_permease"/>
</dbReference>
<organism evidence="11">
    <name type="scientific">freshwater metagenome</name>
    <dbReference type="NCBI Taxonomy" id="449393"/>
    <lineage>
        <taxon>unclassified sequences</taxon>
        <taxon>metagenomes</taxon>
        <taxon>ecological metagenomes</taxon>
    </lineage>
</organism>
<dbReference type="AlphaFoldDB" id="A0A6J7D4A1"/>
<dbReference type="PANTHER" id="PTHR42922:SF1">
    <property type="entry name" value="PHOSPHATE TRANSPORT SYSTEM PERMEASE PROTEIN PSTA"/>
    <property type="match status" value="1"/>
</dbReference>
<comment type="similarity">
    <text evidence="2">Belongs to the binding-protein-dependent transport system permease family. CysTW subfamily.</text>
</comment>
<keyword evidence="7 9" id="KW-1133">Transmembrane helix</keyword>
<dbReference type="Pfam" id="PF00528">
    <property type="entry name" value="BPD_transp_1"/>
    <property type="match status" value="1"/>
</dbReference>